<dbReference type="PANTHER" id="PTHR22677:SF4">
    <property type="entry name" value="USHER SYNDROME TYPE-1G PROTEIN-LIKE PROTEIN"/>
    <property type="match status" value="1"/>
</dbReference>
<feature type="non-terminal residue" evidence="1">
    <location>
        <position position="93"/>
    </location>
</feature>
<evidence type="ECO:0000313" key="1">
    <source>
        <dbReference type="EMBL" id="GAG93644.1"/>
    </source>
</evidence>
<name>X1BCH6_9ZZZZ</name>
<dbReference type="AlphaFoldDB" id="X1BCH6"/>
<dbReference type="Pfam" id="PF12796">
    <property type="entry name" value="Ank_2"/>
    <property type="match status" value="1"/>
</dbReference>
<dbReference type="InterPro" id="IPR002110">
    <property type="entry name" value="Ankyrin_rpt"/>
</dbReference>
<dbReference type="Gene3D" id="1.25.40.20">
    <property type="entry name" value="Ankyrin repeat-containing domain"/>
    <property type="match status" value="1"/>
</dbReference>
<dbReference type="SMART" id="SM00248">
    <property type="entry name" value="ANK"/>
    <property type="match status" value="2"/>
</dbReference>
<dbReference type="PROSITE" id="PS50297">
    <property type="entry name" value="ANK_REP_REGION"/>
    <property type="match status" value="2"/>
</dbReference>
<organism evidence="1">
    <name type="scientific">marine sediment metagenome</name>
    <dbReference type="NCBI Taxonomy" id="412755"/>
    <lineage>
        <taxon>unclassified sequences</taxon>
        <taxon>metagenomes</taxon>
        <taxon>ecological metagenomes</taxon>
    </lineage>
</organism>
<comment type="caution">
    <text evidence="1">The sequence shown here is derived from an EMBL/GenBank/DDBJ whole genome shotgun (WGS) entry which is preliminary data.</text>
</comment>
<dbReference type="InterPro" id="IPR036770">
    <property type="entry name" value="Ankyrin_rpt-contain_sf"/>
</dbReference>
<dbReference type="SUPFAM" id="SSF48403">
    <property type="entry name" value="Ankyrin repeat"/>
    <property type="match status" value="1"/>
</dbReference>
<proteinExistence type="predicted"/>
<dbReference type="PROSITE" id="PS50088">
    <property type="entry name" value="ANK_REPEAT"/>
    <property type="match status" value="2"/>
</dbReference>
<protein>
    <submittedName>
        <fullName evidence="1">Uncharacterized protein</fullName>
    </submittedName>
</protein>
<dbReference type="InterPro" id="IPR039323">
    <property type="entry name" value="ANKRD_45/46/60"/>
</dbReference>
<dbReference type="PANTHER" id="PTHR22677">
    <property type="entry name" value="ANKYRIN REPEAT DOMAIN-CONTAINING PROTEIN 60"/>
    <property type="match status" value="1"/>
</dbReference>
<sequence length="93" mass="9992">MLYQSAGYNKLNVLRGLLEEGANTELTEPEYGDVPLHAAAAMGFGNVIDELHAYGADVNPLNKKGMTPLYLAAFSGRANMVKRLLTKGAIPDL</sequence>
<dbReference type="EMBL" id="BART01026169">
    <property type="protein sequence ID" value="GAG93644.1"/>
    <property type="molecule type" value="Genomic_DNA"/>
</dbReference>
<reference evidence="1" key="1">
    <citation type="journal article" date="2014" name="Front. Microbiol.">
        <title>High frequency of phylogenetically diverse reductive dehalogenase-homologous genes in deep subseafloor sedimentary metagenomes.</title>
        <authorList>
            <person name="Kawai M."/>
            <person name="Futagami T."/>
            <person name="Toyoda A."/>
            <person name="Takaki Y."/>
            <person name="Nishi S."/>
            <person name="Hori S."/>
            <person name="Arai W."/>
            <person name="Tsubouchi T."/>
            <person name="Morono Y."/>
            <person name="Uchiyama I."/>
            <person name="Ito T."/>
            <person name="Fujiyama A."/>
            <person name="Inagaki F."/>
            <person name="Takami H."/>
        </authorList>
    </citation>
    <scope>NUCLEOTIDE SEQUENCE</scope>
    <source>
        <strain evidence="1">Expedition CK06-06</strain>
    </source>
</reference>
<accession>X1BCH6</accession>
<gene>
    <name evidence="1" type="ORF">S01H4_46761</name>
</gene>